<dbReference type="Pfam" id="PF13927">
    <property type="entry name" value="Ig_3"/>
    <property type="match status" value="1"/>
</dbReference>
<organism evidence="7 8">
    <name type="scientific">Cnephaeus nilssonii</name>
    <name type="common">Northern bat</name>
    <name type="synonym">Eptesicus nilssonii</name>
    <dbReference type="NCBI Taxonomy" id="3371016"/>
    <lineage>
        <taxon>Eukaryota</taxon>
        <taxon>Metazoa</taxon>
        <taxon>Chordata</taxon>
        <taxon>Craniata</taxon>
        <taxon>Vertebrata</taxon>
        <taxon>Euteleostomi</taxon>
        <taxon>Mammalia</taxon>
        <taxon>Eutheria</taxon>
        <taxon>Laurasiatheria</taxon>
        <taxon>Chiroptera</taxon>
        <taxon>Yangochiroptera</taxon>
        <taxon>Vespertilionidae</taxon>
        <taxon>Cnephaeus</taxon>
    </lineage>
</organism>
<dbReference type="GO" id="GO:0009986">
    <property type="term" value="C:cell surface"/>
    <property type="evidence" value="ECO:0007669"/>
    <property type="project" value="TreeGrafter"/>
</dbReference>
<dbReference type="Gene3D" id="2.60.40.10">
    <property type="entry name" value="Immunoglobulins"/>
    <property type="match status" value="1"/>
</dbReference>
<dbReference type="SMART" id="SM00409">
    <property type="entry name" value="IG"/>
    <property type="match status" value="1"/>
</dbReference>
<evidence type="ECO:0000256" key="4">
    <source>
        <dbReference type="ARBA" id="ARBA00023319"/>
    </source>
</evidence>
<dbReference type="InterPro" id="IPR013783">
    <property type="entry name" value="Ig-like_fold"/>
</dbReference>
<evidence type="ECO:0000259" key="6">
    <source>
        <dbReference type="PROSITE" id="PS50835"/>
    </source>
</evidence>
<dbReference type="FunFam" id="2.60.40.10:FF:000244">
    <property type="entry name" value="carcinoembryonic antigen-related cell adhesion molecule 16"/>
    <property type="match status" value="1"/>
</dbReference>
<evidence type="ECO:0000256" key="5">
    <source>
        <dbReference type="ARBA" id="ARBA00038222"/>
    </source>
</evidence>
<dbReference type="SUPFAM" id="SSF48726">
    <property type="entry name" value="Immunoglobulin"/>
    <property type="match status" value="1"/>
</dbReference>
<evidence type="ECO:0000313" key="7">
    <source>
        <dbReference type="EMBL" id="KAK1330127.1"/>
    </source>
</evidence>
<evidence type="ECO:0000256" key="3">
    <source>
        <dbReference type="ARBA" id="ARBA00023180"/>
    </source>
</evidence>
<dbReference type="InterPro" id="IPR007110">
    <property type="entry name" value="Ig-like_dom"/>
</dbReference>
<dbReference type="EMBL" id="JAULJE010000021">
    <property type="protein sequence ID" value="KAK1330127.1"/>
    <property type="molecule type" value="Genomic_DNA"/>
</dbReference>
<evidence type="ECO:0000256" key="1">
    <source>
        <dbReference type="ARBA" id="ARBA00022729"/>
    </source>
</evidence>
<dbReference type="GO" id="GO:0007157">
    <property type="term" value="P:heterophilic cell-cell adhesion via plasma membrane cell adhesion molecules"/>
    <property type="evidence" value="ECO:0007669"/>
    <property type="project" value="TreeGrafter"/>
</dbReference>
<sequence>MEFPTASAHRGLVPGWGSCWLESPEKGPVSVPTLLASSTRAIENEDFVVMTCQTNASSTNWLFNGRSLWLRERMTLSPDDRTLTIDPVRREDAGKYQCKVSNPFSSMKSAPVKLCVKY</sequence>
<dbReference type="InterPro" id="IPR052598">
    <property type="entry name" value="IgSF_CEA-related"/>
</dbReference>
<keyword evidence="2" id="KW-1015">Disulfide bond</keyword>
<keyword evidence="3" id="KW-0325">Glycoprotein</keyword>
<evidence type="ECO:0000313" key="8">
    <source>
        <dbReference type="Proteomes" id="UP001177744"/>
    </source>
</evidence>
<dbReference type="PROSITE" id="PS50835">
    <property type="entry name" value="IG_LIKE"/>
    <property type="match status" value="1"/>
</dbReference>
<reference evidence="7" key="1">
    <citation type="submission" date="2023-06" db="EMBL/GenBank/DDBJ databases">
        <title>Reference genome for the Northern bat (Eptesicus nilssonii), a most northern bat species.</title>
        <authorList>
            <person name="Laine V.N."/>
            <person name="Pulliainen A.T."/>
            <person name="Lilley T.M."/>
        </authorList>
    </citation>
    <scope>NUCLEOTIDE SEQUENCE</scope>
    <source>
        <strain evidence="7">BLF_Eptnil</strain>
        <tissue evidence="7">Kidney</tissue>
    </source>
</reference>
<dbReference type="SMART" id="SM00408">
    <property type="entry name" value="IGc2"/>
    <property type="match status" value="1"/>
</dbReference>
<accession>A0AA40HFA0</accession>
<keyword evidence="1" id="KW-0732">Signal</keyword>
<keyword evidence="8" id="KW-1185">Reference proteome</keyword>
<dbReference type="AlphaFoldDB" id="A0AA40HFA0"/>
<dbReference type="PANTHER" id="PTHR44337">
    <property type="entry name" value="CARCINOEMBRYONIC ANTIGEN-RELATED CELL ADHESION MOLECULE 8"/>
    <property type="match status" value="1"/>
</dbReference>
<comment type="caution">
    <text evidence="7">The sequence shown here is derived from an EMBL/GenBank/DDBJ whole genome shotgun (WGS) entry which is preliminary data.</text>
</comment>
<dbReference type="InterPro" id="IPR003598">
    <property type="entry name" value="Ig_sub2"/>
</dbReference>
<dbReference type="Proteomes" id="UP001177744">
    <property type="component" value="Unassembled WGS sequence"/>
</dbReference>
<comment type="similarity">
    <text evidence="5">Belongs to the immunoglobulin superfamily. CEA family.</text>
</comment>
<dbReference type="PANTHER" id="PTHR44337:SF20">
    <property type="entry name" value="CARCINOEMBRYONIC ANTIGEN-RELATED CELL ADHESION MOLECULE 5-RELATED"/>
    <property type="match status" value="1"/>
</dbReference>
<protein>
    <recommendedName>
        <fullName evidence="6">Ig-like domain-containing protein</fullName>
    </recommendedName>
</protein>
<dbReference type="InterPro" id="IPR003599">
    <property type="entry name" value="Ig_sub"/>
</dbReference>
<proteinExistence type="inferred from homology"/>
<feature type="domain" description="Ig-like" evidence="6">
    <location>
        <begin position="28"/>
        <end position="115"/>
    </location>
</feature>
<name>A0AA40HFA0_CNENI</name>
<evidence type="ECO:0000256" key="2">
    <source>
        <dbReference type="ARBA" id="ARBA00023157"/>
    </source>
</evidence>
<dbReference type="InterPro" id="IPR036179">
    <property type="entry name" value="Ig-like_dom_sf"/>
</dbReference>
<keyword evidence="4" id="KW-0393">Immunoglobulin domain</keyword>
<gene>
    <name evidence="7" type="ORF">QTO34_010313</name>
</gene>